<dbReference type="CDD" id="cd16936">
    <property type="entry name" value="HATPase_RsbW-like"/>
    <property type="match status" value="1"/>
</dbReference>
<evidence type="ECO:0000259" key="2">
    <source>
        <dbReference type="Pfam" id="PF13581"/>
    </source>
</evidence>
<keyword evidence="3" id="KW-0547">Nucleotide-binding</keyword>
<keyword evidence="1" id="KW-0418">Kinase</keyword>
<name>A0ABN2LFB1_9ACTN</name>
<dbReference type="SUPFAM" id="SSF55874">
    <property type="entry name" value="ATPase domain of HSP90 chaperone/DNA topoisomerase II/histidine kinase"/>
    <property type="match status" value="1"/>
</dbReference>
<dbReference type="RefSeq" id="WP_344125834.1">
    <property type="nucleotide sequence ID" value="NZ_BAAALT010000009.1"/>
</dbReference>
<sequence>MSVSTAVREQAWCLVVPHHARGAGLARRRLAHDLGGLVPAELLSDTVTVVAELVGNAVRHAAPLPGDVIRVAWRLRTGSSDVAVEVRVTDGGAEDVPTPRQASPEAIDGRGLAIIDALAQRWGVIRDGLGQCVWAELCRPLLGPALPVPSE</sequence>
<feature type="domain" description="Histidine kinase/HSP90-like ATPase" evidence="2">
    <location>
        <begin position="36"/>
        <end position="135"/>
    </location>
</feature>
<dbReference type="Gene3D" id="3.30.565.10">
    <property type="entry name" value="Histidine kinase-like ATPase, C-terminal domain"/>
    <property type="match status" value="1"/>
</dbReference>
<dbReference type="InterPro" id="IPR036890">
    <property type="entry name" value="HATPase_C_sf"/>
</dbReference>
<dbReference type="GO" id="GO:0005524">
    <property type="term" value="F:ATP binding"/>
    <property type="evidence" value="ECO:0007669"/>
    <property type="project" value="UniProtKB-KW"/>
</dbReference>
<keyword evidence="1" id="KW-0808">Transferase</keyword>
<dbReference type="PANTHER" id="PTHR35526:SF3">
    <property type="entry name" value="ANTI-SIGMA-F FACTOR RSBW"/>
    <property type="match status" value="1"/>
</dbReference>
<evidence type="ECO:0000256" key="1">
    <source>
        <dbReference type="ARBA" id="ARBA00022527"/>
    </source>
</evidence>
<accession>A0ABN2LFB1</accession>
<dbReference type="EMBL" id="BAAALT010000009">
    <property type="protein sequence ID" value="GAA1786304.1"/>
    <property type="molecule type" value="Genomic_DNA"/>
</dbReference>
<organism evidence="3 4">
    <name type="scientific">Luedemannella flava</name>
    <dbReference type="NCBI Taxonomy" id="349316"/>
    <lineage>
        <taxon>Bacteria</taxon>
        <taxon>Bacillati</taxon>
        <taxon>Actinomycetota</taxon>
        <taxon>Actinomycetes</taxon>
        <taxon>Micromonosporales</taxon>
        <taxon>Micromonosporaceae</taxon>
        <taxon>Luedemannella</taxon>
    </lineage>
</organism>
<dbReference type="InterPro" id="IPR003594">
    <property type="entry name" value="HATPase_dom"/>
</dbReference>
<dbReference type="InterPro" id="IPR050267">
    <property type="entry name" value="Anti-sigma-factor_SerPK"/>
</dbReference>
<proteinExistence type="predicted"/>
<reference evidence="4" key="1">
    <citation type="journal article" date="2019" name="Int. J. Syst. Evol. Microbiol.">
        <title>The Global Catalogue of Microorganisms (GCM) 10K type strain sequencing project: providing services to taxonomists for standard genome sequencing and annotation.</title>
        <authorList>
            <consortium name="The Broad Institute Genomics Platform"/>
            <consortium name="The Broad Institute Genome Sequencing Center for Infectious Disease"/>
            <person name="Wu L."/>
            <person name="Ma J."/>
        </authorList>
    </citation>
    <scope>NUCLEOTIDE SEQUENCE [LARGE SCALE GENOMIC DNA]</scope>
    <source>
        <strain evidence="4">JCM 13250</strain>
    </source>
</reference>
<keyword evidence="4" id="KW-1185">Reference proteome</keyword>
<keyword evidence="1" id="KW-0723">Serine/threonine-protein kinase</keyword>
<comment type="caution">
    <text evidence="3">The sequence shown here is derived from an EMBL/GenBank/DDBJ whole genome shotgun (WGS) entry which is preliminary data.</text>
</comment>
<protein>
    <submittedName>
        <fullName evidence="3">ATP-binding protein</fullName>
    </submittedName>
</protein>
<dbReference type="Pfam" id="PF13581">
    <property type="entry name" value="HATPase_c_2"/>
    <property type="match status" value="1"/>
</dbReference>
<gene>
    <name evidence="3" type="ORF">GCM10009682_05490</name>
</gene>
<evidence type="ECO:0000313" key="3">
    <source>
        <dbReference type="EMBL" id="GAA1786304.1"/>
    </source>
</evidence>
<dbReference type="PANTHER" id="PTHR35526">
    <property type="entry name" value="ANTI-SIGMA-F FACTOR RSBW-RELATED"/>
    <property type="match status" value="1"/>
</dbReference>
<keyword evidence="3" id="KW-0067">ATP-binding</keyword>
<dbReference type="Proteomes" id="UP001500218">
    <property type="component" value="Unassembled WGS sequence"/>
</dbReference>
<evidence type="ECO:0000313" key="4">
    <source>
        <dbReference type="Proteomes" id="UP001500218"/>
    </source>
</evidence>